<reference evidence="2 3" key="1">
    <citation type="journal article" date="2008" name="PLoS Genet.">
        <title>Genomic islands in the pathogenic filamentous fungus Aspergillus fumigatus.</title>
        <authorList>
            <person name="Fedorova N.D."/>
            <person name="Khaldi N."/>
            <person name="Joardar V.S."/>
            <person name="Maiti R."/>
            <person name="Amedeo P."/>
            <person name="Anderson M.J."/>
            <person name="Crabtree J."/>
            <person name="Silva J.C."/>
            <person name="Badger J.H."/>
            <person name="Albarraq A."/>
            <person name="Angiuoli S."/>
            <person name="Bussey H."/>
            <person name="Bowyer P."/>
            <person name="Cotty P.J."/>
            <person name="Dyer P.S."/>
            <person name="Egan A."/>
            <person name="Galens K."/>
            <person name="Fraser-Liggett C.M."/>
            <person name="Haas B.J."/>
            <person name="Inman J.M."/>
            <person name="Kent R."/>
            <person name="Lemieux S."/>
            <person name="Malavazi I."/>
            <person name="Orvis J."/>
            <person name="Roemer T."/>
            <person name="Ronning C.M."/>
            <person name="Sundaram J.P."/>
            <person name="Sutton G."/>
            <person name="Turner G."/>
            <person name="Venter J.C."/>
            <person name="White O.R."/>
            <person name="Whitty B.R."/>
            <person name="Youngman P."/>
            <person name="Wolfe K.H."/>
            <person name="Goldman G.H."/>
            <person name="Wortman J.R."/>
            <person name="Jiang B."/>
            <person name="Denning D.W."/>
            <person name="Nierman W.C."/>
        </authorList>
    </citation>
    <scope>NUCLEOTIDE SEQUENCE [LARGE SCALE GENOMIC DNA]</scope>
    <source>
        <strain evidence="3">ATCC 1007 / CBS 513.65 / DSM 816 / NCTC 3887 / NRRL 1</strain>
    </source>
</reference>
<feature type="signal peptide" evidence="1">
    <location>
        <begin position="1"/>
        <end position="17"/>
    </location>
</feature>
<evidence type="ECO:0000313" key="2">
    <source>
        <dbReference type="EMBL" id="EAW07043.1"/>
    </source>
</evidence>
<gene>
    <name evidence="2" type="ORF">ACLA_087490</name>
</gene>
<keyword evidence="1" id="KW-0732">Signal</keyword>
<dbReference type="EMBL" id="DS027060">
    <property type="protein sequence ID" value="EAW07043.1"/>
    <property type="molecule type" value="Genomic_DNA"/>
</dbReference>
<feature type="chain" id="PRO_5002633473" evidence="1">
    <location>
        <begin position="18"/>
        <end position="196"/>
    </location>
</feature>
<sequence>MKFTLPVIAGLATLAIALPQDVRSPQDTVVYFDENHQYAPNGTHGFIEIDGVMTALDLTTPDVIHEEHIIRKPLGPDSSFNVSIGLAQGGGDLDKRADGHCSMFFGCKNEYILVKGNLWSYWTTRYGSGYALNGPSASETIDADSTTLIRSFGGLAFSHNTKKAGCHIRFELRSCRIDVPTERGQNNELSVDGSIN</sequence>
<dbReference type="KEGG" id="act:ACLA_087490"/>
<dbReference type="Proteomes" id="UP000006701">
    <property type="component" value="Unassembled WGS sequence"/>
</dbReference>
<protein>
    <submittedName>
        <fullName evidence="2">Uncharacterized protein</fullName>
    </submittedName>
</protein>
<proteinExistence type="predicted"/>
<dbReference type="VEuPathDB" id="FungiDB:ACLA_087490"/>
<organism evidence="2 3">
    <name type="scientific">Aspergillus clavatus (strain ATCC 1007 / CBS 513.65 / DSM 816 / NCTC 3887 / NRRL 1 / QM 1276 / 107)</name>
    <dbReference type="NCBI Taxonomy" id="344612"/>
    <lineage>
        <taxon>Eukaryota</taxon>
        <taxon>Fungi</taxon>
        <taxon>Dikarya</taxon>
        <taxon>Ascomycota</taxon>
        <taxon>Pezizomycotina</taxon>
        <taxon>Eurotiomycetes</taxon>
        <taxon>Eurotiomycetidae</taxon>
        <taxon>Eurotiales</taxon>
        <taxon>Aspergillaceae</taxon>
        <taxon>Aspergillus</taxon>
        <taxon>Aspergillus subgen. Fumigati</taxon>
    </lineage>
</organism>
<keyword evidence="3" id="KW-1185">Reference proteome</keyword>
<dbReference type="GeneID" id="4699818"/>
<evidence type="ECO:0000313" key="3">
    <source>
        <dbReference type="Proteomes" id="UP000006701"/>
    </source>
</evidence>
<accession>A1CUQ6</accession>
<name>A1CUQ6_ASPCL</name>
<dbReference type="OrthoDB" id="10367517at2759"/>
<dbReference type="RefSeq" id="XP_001268469.1">
    <property type="nucleotide sequence ID" value="XM_001268468.1"/>
</dbReference>
<evidence type="ECO:0000256" key="1">
    <source>
        <dbReference type="SAM" id="SignalP"/>
    </source>
</evidence>
<dbReference type="AlphaFoldDB" id="A1CUQ6"/>
<dbReference type="HOGENOM" id="CLU_1389905_0_0_1"/>